<keyword evidence="1" id="KW-0732">Signal</keyword>
<dbReference type="EMBL" id="WFKJ01000004">
    <property type="protein sequence ID" value="KAB7892476.1"/>
    <property type="molecule type" value="Genomic_DNA"/>
</dbReference>
<evidence type="ECO:0000313" key="2">
    <source>
        <dbReference type="EMBL" id="KAB7888699.1"/>
    </source>
</evidence>
<dbReference type="InterPro" id="IPR008439">
    <property type="entry name" value="Campylo_MOMP"/>
</dbReference>
<comment type="caution">
    <text evidence="2">The sequence shown here is derived from an EMBL/GenBank/DDBJ whole genome shotgun (WGS) entry which is preliminary data.</text>
</comment>
<evidence type="ECO:0000256" key="1">
    <source>
        <dbReference type="SAM" id="SignalP"/>
    </source>
</evidence>
<sequence>MRKLAKLSLVAAVAVAGLTNVNAASLEEAIKGVDVSGQFRFRANDRSDTTGLTPAAGNNDTDVEIEVGVKVPVTENVKAVFKIDTTRNTTDAGATKVTGTDNQDYLDIEDYYFSYNQGAITVNAGQQNIPGRITDGAQGDGVVALYNLGNVTVGAAAFANNSLSTEEDVYSVIAMGTFGPVSVLGQYADVVDAAKTFNLKADASVAMIKIGAEYTESEIDMGHPSYTTAALADDRSTAKAYVSAKVGIVSAKLSYAKTGDNGSGSVAEELEAPAEALLWNVGTSGRDDYSAFTIDASVAVTPAISLRAAYSAGEEGNRINNDVTEALGQITYKVAKNLTTYVRFADVEDKGSDYTRGRVEARYSF</sequence>
<dbReference type="AlphaFoldDB" id="A0A6L4WV34"/>
<proteinExistence type="predicted"/>
<dbReference type="RefSeq" id="WP_152188020.1">
    <property type="nucleotide sequence ID" value="NZ_WFKJ01000004.1"/>
</dbReference>
<dbReference type="Proteomes" id="UP000472839">
    <property type="component" value="Unassembled WGS sequence"/>
</dbReference>
<protein>
    <submittedName>
        <fullName evidence="2">Porin</fullName>
    </submittedName>
</protein>
<evidence type="ECO:0000313" key="4">
    <source>
        <dbReference type="Proteomes" id="UP000461010"/>
    </source>
</evidence>
<gene>
    <name evidence="3" type="ORF">GBG18_02305</name>
    <name evidence="2" type="ORF">GBG19_08195</name>
</gene>
<dbReference type="Proteomes" id="UP000461010">
    <property type="component" value="Unassembled WGS sequence"/>
</dbReference>
<accession>A0A6L4WV34</accession>
<dbReference type="Pfam" id="PF05538">
    <property type="entry name" value="Campylo_MOMP"/>
    <property type="match status" value="1"/>
</dbReference>
<reference evidence="4 5" key="1">
    <citation type="submission" date="2019-10" db="EMBL/GenBank/DDBJ databases">
        <title>Poseidonibacter ostreae sp. nov., isolated from the gut of the Ostrea denselamellosa.</title>
        <authorList>
            <person name="Choi A."/>
        </authorList>
    </citation>
    <scope>NUCLEOTIDE SEQUENCE [LARGE SCALE GENOMIC DNA]</scope>
    <source>
        <strain evidence="2 5">SJOD-M-33</strain>
        <strain evidence="3 4">SJOD-M-5</strain>
    </source>
</reference>
<evidence type="ECO:0000313" key="3">
    <source>
        <dbReference type="EMBL" id="KAB7892476.1"/>
    </source>
</evidence>
<feature type="chain" id="PRO_5027038048" evidence="1">
    <location>
        <begin position="24"/>
        <end position="365"/>
    </location>
</feature>
<dbReference type="SUPFAM" id="SSF56935">
    <property type="entry name" value="Porins"/>
    <property type="match status" value="1"/>
</dbReference>
<dbReference type="EMBL" id="WFKK01000021">
    <property type="protein sequence ID" value="KAB7888699.1"/>
    <property type="molecule type" value="Genomic_DNA"/>
</dbReference>
<name>A0A6L4WV34_9BACT</name>
<keyword evidence="4" id="KW-1185">Reference proteome</keyword>
<evidence type="ECO:0000313" key="5">
    <source>
        <dbReference type="Proteomes" id="UP000472839"/>
    </source>
</evidence>
<feature type="signal peptide" evidence="1">
    <location>
        <begin position="1"/>
        <end position="23"/>
    </location>
</feature>
<organism evidence="2 5">
    <name type="scientific">Poseidonibacter ostreae</name>
    <dbReference type="NCBI Taxonomy" id="2654171"/>
    <lineage>
        <taxon>Bacteria</taxon>
        <taxon>Pseudomonadati</taxon>
        <taxon>Campylobacterota</taxon>
        <taxon>Epsilonproteobacteria</taxon>
        <taxon>Campylobacterales</taxon>
        <taxon>Arcobacteraceae</taxon>
        <taxon>Poseidonibacter</taxon>
    </lineage>
</organism>